<evidence type="ECO:0000256" key="3">
    <source>
        <dbReference type="ARBA" id="ARBA00022840"/>
    </source>
</evidence>
<evidence type="ECO:0000313" key="6">
    <source>
        <dbReference type="Proteomes" id="UP001524502"/>
    </source>
</evidence>
<name>A0ABT1RK64_9FIRM</name>
<feature type="domain" description="ABC transporter" evidence="4">
    <location>
        <begin position="3"/>
        <end position="228"/>
    </location>
</feature>
<dbReference type="PROSITE" id="PS50893">
    <property type="entry name" value="ABC_TRANSPORTER_2"/>
    <property type="match status" value="1"/>
</dbReference>
<keyword evidence="3 5" id="KW-0067">ATP-binding</keyword>
<dbReference type="PANTHER" id="PTHR42781:SF9">
    <property type="entry name" value="AMINO ACID ABC TRANSPORTER, ATP-BINDING PROTEIN-RELATED"/>
    <property type="match status" value="1"/>
</dbReference>
<dbReference type="Gene3D" id="3.40.50.300">
    <property type="entry name" value="P-loop containing nucleotide triphosphate hydrolases"/>
    <property type="match status" value="1"/>
</dbReference>
<dbReference type="SUPFAM" id="SSF52540">
    <property type="entry name" value="P-loop containing nucleoside triphosphate hydrolases"/>
    <property type="match status" value="1"/>
</dbReference>
<dbReference type="Proteomes" id="UP001524502">
    <property type="component" value="Unassembled WGS sequence"/>
</dbReference>
<sequence>MELSFEHLTRAYEGKTVLDLEHGSIKSGSRTGIIGPNGAGKSTLLNLIAGLDQATSGKIYYNGEARIPGEAITLVFQTPYLISATVEKNIAYPLKLRGWAEEKIEERVGFLCEELNLTGMRKKKAWKLSGGETQKVALARALSFHPRLLLLDEPTANIDPATTAEIEKMLIKINEEEKTTVVLITHNLAQARRTCDRCLFLKGGKLIEEGNAQQILAAPKNELTRKFIAGELLI</sequence>
<evidence type="ECO:0000313" key="5">
    <source>
        <dbReference type="EMBL" id="MCQ4635579.1"/>
    </source>
</evidence>
<keyword evidence="2" id="KW-0547">Nucleotide-binding</keyword>
<organism evidence="5 6">
    <name type="scientific">Anaerovorax odorimutans</name>
    <dbReference type="NCBI Taxonomy" id="109327"/>
    <lineage>
        <taxon>Bacteria</taxon>
        <taxon>Bacillati</taxon>
        <taxon>Bacillota</taxon>
        <taxon>Clostridia</taxon>
        <taxon>Peptostreptococcales</taxon>
        <taxon>Anaerovoracaceae</taxon>
        <taxon>Anaerovorax</taxon>
    </lineage>
</organism>
<gene>
    <name evidence="5" type="ORF">NE619_02465</name>
</gene>
<accession>A0ABT1RK64</accession>
<evidence type="ECO:0000256" key="2">
    <source>
        <dbReference type="ARBA" id="ARBA00022741"/>
    </source>
</evidence>
<dbReference type="InterPro" id="IPR027417">
    <property type="entry name" value="P-loop_NTPase"/>
</dbReference>
<evidence type="ECO:0000259" key="4">
    <source>
        <dbReference type="PROSITE" id="PS50893"/>
    </source>
</evidence>
<dbReference type="InterPro" id="IPR003439">
    <property type="entry name" value="ABC_transporter-like_ATP-bd"/>
</dbReference>
<dbReference type="InterPro" id="IPR050093">
    <property type="entry name" value="ABC_SmlMolc_Importer"/>
</dbReference>
<comment type="caution">
    <text evidence="5">The sequence shown here is derived from an EMBL/GenBank/DDBJ whole genome shotgun (WGS) entry which is preliminary data.</text>
</comment>
<dbReference type="EMBL" id="JANFXK010000002">
    <property type="protein sequence ID" value="MCQ4635579.1"/>
    <property type="molecule type" value="Genomic_DNA"/>
</dbReference>
<keyword evidence="1" id="KW-0813">Transport</keyword>
<keyword evidence="6" id="KW-1185">Reference proteome</keyword>
<dbReference type="Pfam" id="PF00005">
    <property type="entry name" value="ABC_tran"/>
    <property type="match status" value="1"/>
</dbReference>
<protein>
    <submittedName>
        <fullName evidence="5">ATP-binding cassette domain-containing protein</fullName>
    </submittedName>
</protein>
<evidence type="ECO:0000256" key="1">
    <source>
        <dbReference type="ARBA" id="ARBA00022448"/>
    </source>
</evidence>
<reference evidence="5 6" key="1">
    <citation type="submission" date="2022-06" db="EMBL/GenBank/DDBJ databases">
        <title>Isolation of gut microbiota from human fecal samples.</title>
        <authorList>
            <person name="Pamer E.G."/>
            <person name="Barat B."/>
            <person name="Waligurski E."/>
            <person name="Medina S."/>
            <person name="Paddock L."/>
            <person name="Mostad J."/>
        </authorList>
    </citation>
    <scope>NUCLEOTIDE SEQUENCE [LARGE SCALE GENOMIC DNA]</scope>
    <source>
        <strain evidence="5 6">SL.3.17</strain>
    </source>
</reference>
<dbReference type="InterPro" id="IPR003593">
    <property type="entry name" value="AAA+_ATPase"/>
</dbReference>
<dbReference type="SMART" id="SM00382">
    <property type="entry name" value="AAA"/>
    <property type="match status" value="1"/>
</dbReference>
<dbReference type="RefSeq" id="WP_256130772.1">
    <property type="nucleotide sequence ID" value="NZ_JANFXK010000002.1"/>
</dbReference>
<dbReference type="PANTHER" id="PTHR42781">
    <property type="entry name" value="SPERMIDINE/PUTRESCINE IMPORT ATP-BINDING PROTEIN POTA"/>
    <property type="match status" value="1"/>
</dbReference>
<proteinExistence type="predicted"/>
<dbReference type="GO" id="GO:0005524">
    <property type="term" value="F:ATP binding"/>
    <property type="evidence" value="ECO:0007669"/>
    <property type="project" value="UniProtKB-KW"/>
</dbReference>